<evidence type="ECO:0000259" key="7">
    <source>
        <dbReference type="Pfam" id="PF00984"/>
    </source>
</evidence>
<dbReference type="Gene3D" id="3.40.50.720">
    <property type="entry name" value="NAD(P)-binding Rossmann-like Domain"/>
    <property type="match status" value="2"/>
</dbReference>
<dbReference type="InterPro" id="IPR036291">
    <property type="entry name" value="NAD(P)-bd_dom_sf"/>
</dbReference>
<evidence type="ECO:0000256" key="2">
    <source>
        <dbReference type="ARBA" id="ARBA00012935"/>
    </source>
</evidence>
<name>A0A811T0N2_9EURY</name>
<gene>
    <name evidence="9" type="ORF">ANIMEMIM_00010</name>
</gene>
<feature type="domain" description="UDP-glucose/GDP-mannose dehydrogenase N-terminal" evidence="8">
    <location>
        <begin position="51"/>
        <end position="172"/>
    </location>
</feature>
<sequence>MNHKLKDKTVCIAGLGYVGLPLALAFSRHLTTIGFDVDAGKIRELSMGNDNQNISFTDDPEEIRNADFIIIAVPTPVTKSKDPDLSYIESAARTTGTHLKRGATVVLESTVYPGVTEEVMKPILEHESGLTCGTDFKIGYSPERINPGDDEHSLERITKIVSGMDIETTEVLSSLYGMITTVYEARDIRTAEAAKVIENVQRDLNIALVNELSLIFGKMGLSTTDVLEAAGTKWNFHRYSPGLVGGHCTTAAPSVMCNG</sequence>
<dbReference type="PANTHER" id="PTHR43491:SF2">
    <property type="entry name" value="UDP-N-ACETYL-D-MANNOSAMINE DEHYDROGENASE"/>
    <property type="match status" value="1"/>
</dbReference>
<protein>
    <recommendedName>
        <fullName evidence="3">UDP-N-acetyl-D-mannosamine dehydrogenase</fullName>
        <ecNumber evidence="2">1.1.1.336</ecNumber>
    </recommendedName>
    <alternativeName>
        <fullName evidence="4">UDP-ManNAc 6-dehydrogenase</fullName>
    </alternativeName>
</protein>
<evidence type="ECO:0000256" key="4">
    <source>
        <dbReference type="ARBA" id="ARBA00030172"/>
    </source>
</evidence>
<dbReference type="GO" id="GO:0051287">
    <property type="term" value="F:NAD binding"/>
    <property type="evidence" value="ECO:0007669"/>
    <property type="project" value="InterPro"/>
</dbReference>
<dbReference type="Proteomes" id="UP000637195">
    <property type="component" value="Unassembled WGS sequence"/>
</dbReference>
<dbReference type="SUPFAM" id="SSF51735">
    <property type="entry name" value="NAD(P)-binding Rossmann-fold domains"/>
    <property type="match status" value="1"/>
</dbReference>
<dbReference type="InterPro" id="IPR008927">
    <property type="entry name" value="6-PGluconate_DH-like_C_sf"/>
</dbReference>
<dbReference type="GO" id="GO:0016628">
    <property type="term" value="F:oxidoreductase activity, acting on the CH-CH group of donors, NAD or NADP as acceptor"/>
    <property type="evidence" value="ECO:0007669"/>
    <property type="project" value="InterPro"/>
</dbReference>
<feature type="domain" description="UDP-glucose/GDP-mannose dehydrogenase dimerisation" evidence="7">
    <location>
        <begin position="189"/>
        <end position="254"/>
    </location>
</feature>
<dbReference type="EC" id="1.1.1.336" evidence="2"/>
<evidence type="ECO:0000256" key="3">
    <source>
        <dbReference type="ARBA" id="ARBA00016796"/>
    </source>
</evidence>
<comment type="caution">
    <text evidence="9">The sequence shown here is derived from an EMBL/GenBank/DDBJ whole genome shotgun (WGS) entry which is preliminary data.</text>
</comment>
<dbReference type="InterPro" id="IPR028359">
    <property type="entry name" value="UDP_ManNAc/GlcNAc_DH"/>
</dbReference>
<reference evidence="9" key="1">
    <citation type="submission" date="2020-10" db="EMBL/GenBank/DDBJ databases">
        <authorList>
            <person name="Hahn C.J."/>
            <person name="Laso-Perez R."/>
            <person name="Vulcano F."/>
            <person name="Vaziourakis K.-M."/>
            <person name="Stokke R."/>
            <person name="Steen I.H."/>
            <person name="Teske A."/>
            <person name="Boetius A."/>
            <person name="Liebeke M."/>
            <person name="Amann R."/>
            <person name="Knittel K."/>
        </authorList>
    </citation>
    <scope>NUCLEOTIDE SEQUENCE</scope>
    <source>
        <strain evidence="9">Gfbio:e3339647-f889-4370-9287-4fb5cb688e4c:AG393N10_GoMArc1</strain>
    </source>
</reference>
<dbReference type="PIRSF" id="PIRSF500136">
    <property type="entry name" value="UDP_ManNAc_DH"/>
    <property type="match status" value="1"/>
</dbReference>
<dbReference type="Pfam" id="PF00984">
    <property type="entry name" value="UDPG_MGDP_dh"/>
    <property type="match status" value="1"/>
</dbReference>
<keyword evidence="9" id="KW-0560">Oxidoreductase</keyword>
<dbReference type="GO" id="GO:0089714">
    <property type="term" value="F:UDP-N-acetyl-D-mannosamine dehydrogenase activity"/>
    <property type="evidence" value="ECO:0007669"/>
    <property type="project" value="UniProtKB-EC"/>
</dbReference>
<dbReference type="InterPro" id="IPR001732">
    <property type="entry name" value="UDP-Glc/GDP-Man_DH_N"/>
</dbReference>
<evidence type="ECO:0000256" key="1">
    <source>
        <dbReference type="ARBA" id="ARBA00006601"/>
    </source>
</evidence>
<dbReference type="AlphaFoldDB" id="A0A811T0N2"/>
<evidence type="ECO:0000259" key="8">
    <source>
        <dbReference type="Pfam" id="PF03721"/>
    </source>
</evidence>
<dbReference type="InterPro" id="IPR014026">
    <property type="entry name" value="UDP-Glc/GDP-Man_DH_dimer"/>
</dbReference>
<dbReference type="Pfam" id="PF03721">
    <property type="entry name" value="UDPG_MGDP_dh_N"/>
    <property type="match status" value="1"/>
</dbReference>
<dbReference type="GO" id="GO:0000271">
    <property type="term" value="P:polysaccharide biosynthetic process"/>
    <property type="evidence" value="ECO:0007669"/>
    <property type="project" value="InterPro"/>
</dbReference>
<evidence type="ECO:0000313" key="9">
    <source>
        <dbReference type="EMBL" id="CAD6490746.1"/>
    </source>
</evidence>
<comment type="catalytic activity">
    <reaction evidence="5">
        <text>UDP-N-acetyl-alpha-D-mannosamine + 2 NAD(+) + H2O = UDP-N-acetyl-alpha-D-mannosaminouronate + 2 NADH + 3 H(+)</text>
        <dbReference type="Rhea" id="RHEA:25780"/>
        <dbReference type="ChEBI" id="CHEBI:15377"/>
        <dbReference type="ChEBI" id="CHEBI:15378"/>
        <dbReference type="ChEBI" id="CHEBI:57540"/>
        <dbReference type="ChEBI" id="CHEBI:57945"/>
        <dbReference type="ChEBI" id="CHEBI:68623"/>
        <dbReference type="ChEBI" id="CHEBI:70731"/>
        <dbReference type="EC" id="1.1.1.336"/>
    </reaction>
</comment>
<proteinExistence type="inferred from homology"/>
<dbReference type="PIRSF" id="PIRSF000124">
    <property type="entry name" value="UDPglc_GDPman_dh"/>
    <property type="match status" value="1"/>
</dbReference>
<evidence type="ECO:0000256" key="5">
    <source>
        <dbReference type="ARBA" id="ARBA00049130"/>
    </source>
</evidence>
<evidence type="ECO:0000256" key="6">
    <source>
        <dbReference type="PIRNR" id="PIRNR000124"/>
    </source>
</evidence>
<dbReference type="PANTHER" id="PTHR43491">
    <property type="entry name" value="UDP-N-ACETYL-D-MANNOSAMINE DEHYDROGENASE"/>
    <property type="match status" value="1"/>
</dbReference>
<accession>A0A811T0N2</accession>
<evidence type="ECO:0000313" key="10">
    <source>
        <dbReference type="Proteomes" id="UP000637195"/>
    </source>
</evidence>
<comment type="similarity">
    <text evidence="1 6">Belongs to the UDP-glucose/GDP-mannose dehydrogenase family.</text>
</comment>
<dbReference type="InterPro" id="IPR017476">
    <property type="entry name" value="UDP-Glc/GDP-Man"/>
</dbReference>
<dbReference type="SUPFAM" id="SSF48179">
    <property type="entry name" value="6-phosphogluconate dehydrogenase C-terminal domain-like"/>
    <property type="match status" value="1"/>
</dbReference>
<dbReference type="EMBL" id="CAJHIM010000001">
    <property type="protein sequence ID" value="CAD6490746.1"/>
    <property type="molecule type" value="Genomic_DNA"/>
</dbReference>
<dbReference type="NCBIfam" id="TIGR03026">
    <property type="entry name" value="NDP-sugDHase"/>
    <property type="match status" value="1"/>
</dbReference>
<organism evidence="9 10">
    <name type="scientific">Candidatus Argoarchaeum ethanivorans</name>
    <dbReference type="NCBI Taxonomy" id="2608793"/>
    <lineage>
        <taxon>Archaea</taxon>
        <taxon>Methanobacteriati</taxon>
        <taxon>Methanobacteriota</taxon>
        <taxon>Stenosarchaea group</taxon>
        <taxon>Methanomicrobia</taxon>
        <taxon>Methanosarcinales</taxon>
        <taxon>Methanosarcinales incertae sedis</taxon>
        <taxon>GOM Arc I cluster</taxon>
        <taxon>Candidatus Argoarchaeum</taxon>
    </lineage>
</organism>